<evidence type="ECO:0000313" key="3">
    <source>
        <dbReference type="EMBL" id="KAK3047756.1"/>
    </source>
</evidence>
<dbReference type="CDD" id="cd14688">
    <property type="entry name" value="bZIP_YAP"/>
    <property type="match status" value="1"/>
</dbReference>
<keyword evidence="4" id="KW-1185">Reference proteome</keyword>
<dbReference type="PROSITE" id="PS00036">
    <property type="entry name" value="BZIP_BASIC"/>
    <property type="match status" value="1"/>
</dbReference>
<dbReference type="AlphaFoldDB" id="A0AAJ0D761"/>
<feature type="coiled-coil region" evidence="1">
    <location>
        <begin position="128"/>
        <end position="155"/>
    </location>
</feature>
<dbReference type="Gene3D" id="1.20.5.170">
    <property type="match status" value="1"/>
</dbReference>
<evidence type="ECO:0000259" key="2">
    <source>
        <dbReference type="PROSITE" id="PS00036"/>
    </source>
</evidence>
<sequence length="199" mass="22381">MADSSSSSSSPDNDGDHFNWPRCIDVEPLSPGSMAQLYDLSMLQGQWCWNSPKDDLSYTTPLSSNDEPRAPQCVTSKRGASAVSEGKVVQYLTPTVSAFLVSPRGSVLTERRYQKRRMQNRAAQRAYRERKDSELQRVKDQLQELQCRYHALVEAQSLKEKTIQRLHHTVSSFIADYFALQGHDASWTAEAAHGMVGDL</sequence>
<dbReference type="Proteomes" id="UP001271007">
    <property type="component" value="Unassembled WGS sequence"/>
</dbReference>
<dbReference type="InterPro" id="IPR046347">
    <property type="entry name" value="bZIP_sf"/>
</dbReference>
<dbReference type="InterPro" id="IPR004827">
    <property type="entry name" value="bZIP"/>
</dbReference>
<organism evidence="3 4">
    <name type="scientific">Extremus antarcticus</name>
    <dbReference type="NCBI Taxonomy" id="702011"/>
    <lineage>
        <taxon>Eukaryota</taxon>
        <taxon>Fungi</taxon>
        <taxon>Dikarya</taxon>
        <taxon>Ascomycota</taxon>
        <taxon>Pezizomycotina</taxon>
        <taxon>Dothideomycetes</taxon>
        <taxon>Dothideomycetidae</taxon>
        <taxon>Mycosphaerellales</taxon>
        <taxon>Extremaceae</taxon>
        <taxon>Extremus</taxon>
    </lineage>
</organism>
<dbReference type="SUPFAM" id="SSF57959">
    <property type="entry name" value="Leucine zipper domain"/>
    <property type="match status" value="1"/>
</dbReference>
<keyword evidence="1" id="KW-0175">Coiled coil</keyword>
<reference evidence="3" key="1">
    <citation type="submission" date="2023-04" db="EMBL/GenBank/DDBJ databases">
        <title>Black Yeasts Isolated from many extreme environments.</title>
        <authorList>
            <person name="Coleine C."/>
            <person name="Stajich J.E."/>
            <person name="Selbmann L."/>
        </authorList>
    </citation>
    <scope>NUCLEOTIDE SEQUENCE</scope>
    <source>
        <strain evidence="3">CCFEE 5312</strain>
    </source>
</reference>
<dbReference type="EMBL" id="JAWDJX010000057">
    <property type="protein sequence ID" value="KAK3047756.1"/>
    <property type="molecule type" value="Genomic_DNA"/>
</dbReference>
<proteinExistence type="predicted"/>
<evidence type="ECO:0000313" key="4">
    <source>
        <dbReference type="Proteomes" id="UP001271007"/>
    </source>
</evidence>
<gene>
    <name evidence="3" type="ORF">LTR09_010870</name>
</gene>
<dbReference type="GO" id="GO:0003700">
    <property type="term" value="F:DNA-binding transcription factor activity"/>
    <property type="evidence" value="ECO:0007669"/>
    <property type="project" value="InterPro"/>
</dbReference>
<evidence type="ECO:0000256" key="1">
    <source>
        <dbReference type="SAM" id="Coils"/>
    </source>
</evidence>
<name>A0AAJ0D761_9PEZI</name>
<protein>
    <recommendedName>
        <fullName evidence="2">BZIP domain-containing protein</fullName>
    </recommendedName>
</protein>
<feature type="domain" description="BZIP" evidence="2">
    <location>
        <begin position="115"/>
        <end position="130"/>
    </location>
</feature>
<comment type="caution">
    <text evidence="3">The sequence shown here is derived from an EMBL/GenBank/DDBJ whole genome shotgun (WGS) entry which is preliminary data.</text>
</comment>
<accession>A0AAJ0D761</accession>